<evidence type="ECO:0000313" key="3">
    <source>
        <dbReference type="EMBL" id="MEM5948949.1"/>
    </source>
</evidence>
<accession>A0ABU9UE45</accession>
<dbReference type="InterPro" id="IPR050708">
    <property type="entry name" value="T6SS_VgrG/RHS"/>
</dbReference>
<organism evidence="3 4">
    <name type="scientific">Rarispira pelagica</name>
    <dbReference type="NCBI Taxonomy" id="3141764"/>
    <lineage>
        <taxon>Bacteria</taxon>
        <taxon>Pseudomonadati</taxon>
        <taxon>Spirochaetota</taxon>
        <taxon>Spirochaetia</taxon>
        <taxon>Winmispirales</taxon>
        <taxon>Winmispiraceae</taxon>
        <taxon>Rarispira</taxon>
    </lineage>
</organism>
<dbReference type="InterPro" id="IPR022385">
    <property type="entry name" value="Rhs_assc_core"/>
</dbReference>
<dbReference type="PANTHER" id="PTHR32305">
    <property type="match status" value="1"/>
</dbReference>
<evidence type="ECO:0000256" key="1">
    <source>
        <dbReference type="ARBA" id="ARBA00022737"/>
    </source>
</evidence>
<protein>
    <submittedName>
        <fullName evidence="3">RHS repeat-associated core domain-containing protein</fullName>
    </submittedName>
</protein>
<reference evidence="3 4" key="1">
    <citation type="submission" date="2024-03" db="EMBL/GenBank/DDBJ databases">
        <title>Ignisphaera cupida sp. nov., a hyperthermophilic hydrolytic archaeon from a hot spring of Kamchatka, and proposal of Ignisphaeraceae fam. nov.</title>
        <authorList>
            <person name="Podosokorskaya O.A."/>
            <person name="Elcheninov A.G."/>
            <person name="Maltseva A.I."/>
            <person name="Zayulina K.S."/>
            <person name="Novikov A."/>
            <person name="Merkel A.Y."/>
        </authorList>
    </citation>
    <scope>NUCLEOTIDE SEQUENCE [LARGE SCALE GENOMIC DNA]</scope>
    <source>
        <strain evidence="3 4">38H-sp</strain>
    </source>
</reference>
<evidence type="ECO:0000313" key="4">
    <source>
        <dbReference type="Proteomes" id="UP001466331"/>
    </source>
</evidence>
<proteinExistence type="predicted"/>
<dbReference type="Proteomes" id="UP001466331">
    <property type="component" value="Unassembled WGS sequence"/>
</dbReference>
<dbReference type="PANTHER" id="PTHR32305:SF15">
    <property type="entry name" value="PROTEIN RHSA-RELATED"/>
    <property type="match status" value="1"/>
</dbReference>
<comment type="caution">
    <text evidence="3">The sequence shown here is derived from an EMBL/GenBank/DDBJ whole genome shotgun (WGS) entry which is preliminary data.</text>
</comment>
<dbReference type="Pfam" id="PF25023">
    <property type="entry name" value="TEN_YD-shell"/>
    <property type="match status" value="1"/>
</dbReference>
<dbReference type="Gene3D" id="2.180.10.10">
    <property type="entry name" value="RHS repeat-associated core"/>
    <property type="match status" value="1"/>
</dbReference>
<keyword evidence="1" id="KW-0677">Repeat</keyword>
<dbReference type="InterPro" id="IPR056823">
    <property type="entry name" value="TEN-like_YD-shell"/>
</dbReference>
<name>A0ABU9UE45_9SPIR</name>
<keyword evidence="4" id="KW-1185">Reference proteome</keyword>
<sequence>MTVNYVYGADGERAVKYSRLGETLYFDSMWVVCPDRREQMSKNVYVGEVRVATRVNARTNGSVAYAVENTYYYHSDHVGSAQLVTDYRGEIYERIEYTPYGEVWIESKAGSGLYSTPYRFTGNELDEETGLYYYGARYLDPKTSRWISSDPALGEYVPVAPVSDEARKHNQSLPGMGGVYNLVNLQLYHYAGNNPVKYIDPDGRRILIADELALISHVIGFDASHVYINDSVKGRAYSLPWNYIGINPNPMGSIWGKSLLVHEAFHQQQYSENIFCFFVLVGEQILYKLGVDVYDYNQLEFISGKLTIKTLRDIHYLEAQAQFVQDFTKFYLEYKSYLEEASDLTNSKTERDFAFRMANLKYRIAQRYAQVLYASGKSSAAIFEVKEIRELKE</sequence>
<feature type="domain" description="Teneurin-like YD-shell" evidence="2">
    <location>
        <begin position="68"/>
        <end position="196"/>
    </location>
</feature>
<gene>
    <name evidence="3" type="ORF">WKV44_10400</name>
</gene>
<evidence type="ECO:0000259" key="2">
    <source>
        <dbReference type="Pfam" id="PF25023"/>
    </source>
</evidence>
<dbReference type="NCBIfam" id="TIGR03696">
    <property type="entry name" value="Rhs_assc_core"/>
    <property type="match status" value="1"/>
</dbReference>
<dbReference type="EMBL" id="JBCHKQ010000008">
    <property type="protein sequence ID" value="MEM5948949.1"/>
    <property type="molecule type" value="Genomic_DNA"/>
</dbReference>
<dbReference type="RefSeq" id="WP_420070402.1">
    <property type="nucleotide sequence ID" value="NZ_JBCHKQ010000008.1"/>
</dbReference>